<protein>
    <submittedName>
        <fullName evidence="1">Uncharacterized protein</fullName>
    </submittedName>
</protein>
<accession>A0A9N9LU72</accession>
<name>A0A9N9LU72_9HELO</name>
<dbReference type="InterPro" id="IPR046670">
    <property type="entry name" value="DUF6540"/>
</dbReference>
<evidence type="ECO:0000313" key="1">
    <source>
        <dbReference type="EMBL" id="CAG8978534.1"/>
    </source>
</evidence>
<keyword evidence="2" id="KW-1185">Reference proteome</keyword>
<evidence type="ECO:0000313" key="2">
    <source>
        <dbReference type="Proteomes" id="UP000701801"/>
    </source>
</evidence>
<proteinExistence type="predicted"/>
<dbReference type="Proteomes" id="UP000701801">
    <property type="component" value="Unassembled WGS sequence"/>
</dbReference>
<dbReference type="OrthoDB" id="2999773at2759"/>
<dbReference type="EMBL" id="CAJVRM010000264">
    <property type="protein sequence ID" value="CAG8978534.1"/>
    <property type="molecule type" value="Genomic_DNA"/>
</dbReference>
<organism evidence="1 2">
    <name type="scientific">Hymenoscyphus albidus</name>
    <dbReference type="NCBI Taxonomy" id="595503"/>
    <lineage>
        <taxon>Eukaryota</taxon>
        <taxon>Fungi</taxon>
        <taxon>Dikarya</taxon>
        <taxon>Ascomycota</taxon>
        <taxon>Pezizomycotina</taxon>
        <taxon>Leotiomycetes</taxon>
        <taxon>Helotiales</taxon>
        <taxon>Helotiaceae</taxon>
        <taxon>Hymenoscyphus</taxon>
    </lineage>
</organism>
<dbReference type="Pfam" id="PF20174">
    <property type="entry name" value="DUF6540"/>
    <property type="match status" value="1"/>
</dbReference>
<gene>
    <name evidence="1" type="ORF">HYALB_00012265</name>
</gene>
<reference evidence="1" key="1">
    <citation type="submission" date="2021-07" db="EMBL/GenBank/DDBJ databases">
        <authorList>
            <person name="Durling M."/>
        </authorList>
    </citation>
    <scope>NUCLEOTIDE SEQUENCE</scope>
</reference>
<dbReference type="AlphaFoldDB" id="A0A9N9LU72"/>
<sequence>MYRFQVPYLALLHNGDITKLKILGNVLPHISTLLPISCLKINGTQTHWALFIPATSQKPENGTLIQLLSTPFTGYGLEFKRHYALSAVRKKFNKHLLGQVDGKWVVLNTVGDDGIPSTDIKPRNEVEKVSKRVEVPGGSSEPLNPGKWTREVVELLVEKGSLDKDSIGVLDQVKSLELPVAE</sequence>
<comment type="caution">
    <text evidence="1">The sequence shown here is derived from an EMBL/GenBank/DDBJ whole genome shotgun (WGS) entry which is preliminary data.</text>
</comment>